<dbReference type="InterPro" id="IPR051616">
    <property type="entry name" value="Cul2-RING_E3_ligase_SR"/>
</dbReference>
<dbReference type="EMBL" id="JAQQWM010000009">
    <property type="protein sequence ID" value="KAK8047449.1"/>
    <property type="molecule type" value="Genomic_DNA"/>
</dbReference>
<dbReference type="SMART" id="SM00248">
    <property type="entry name" value="ANK"/>
    <property type="match status" value="3"/>
</dbReference>
<evidence type="ECO:0000313" key="3">
    <source>
        <dbReference type="EMBL" id="KAK8047449.1"/>
    </source>
</evidence>
<name>A0ABR1TP01_9PEZI</name>
<keyword evidence="2" id="KW-0472">Membrane</keyword>
<comment type="caution">
    <text evidence="3">The sequence shown here is derived from an EMBL/GenBank/DDBJ whole genome shotgun (WGS) entry which is preliminary data.</text>
</comment>
<dbReference type="PROSITE" id="PS50088">
    <property type="entry name" value="ANK_REPEAT"/>
    <property type="match status" value="1"/>
</dbReference>
<gene>
    <name evidence="3" type="ORF">PG996_015513</name>
</gene>
<dbReference type="PANTHER" id="PTHR46224:SF64">
    <property type="entry name" value="IQ MOTIF AND ANKYRIN REPEAT DOMAIN-CONTAINING PROTEIN 1"/>
    <property type="match status" value="1"/>
</dbReference>
<dbReference type="InterPro" id="IPR036770">
    <property type="entry name" value="Ankyrin_rpt-contain_sf"/>
</dbReference>
<evidence type="ECO:0000256" key="2">
    <source>
        <dbReference type="SAM" id="Phobius"/>
    </source>
</evidence>
<keyword evidence="2" id="KW-1133">Transmembrane helix</keyword>
<dbReference type="Pfam" id="PF00023">
    <property type="entry name" value="Ank"/>
    <property type="match status" value="1"/>
</dbReference>
<reference evidence="3 4" key="1">
    <citation type="submission" date="2023-01" db="EMBL/GenBank/DDBJ databases">
        <title>Analysis of 21 Apiospora genomes using comparative genomics revels a genus with tremendous synthesis potential of carbohydrate active enzymes and secondary metabolites.</title>
        <authorList>
            <person name="Sorensen T."/>
        </authorList>
    </citation>
    <scope>NUCLEOTIDE SEQUENCE [LARGE SCALE GENOMIC DNA]</scope>
    <source>
        <strain evidence="3 4">CBS 83171</strain>
    </source>
</reference>
<organism evidence="3 4">
    <name type="scientific">Apiospora saccharicola</name>
    <dbReference type="NCBI Taxonomy" id="335842"/>
    <lineage>
        <taxon>Eukaryota</taxon>
        <taxon>Fungi</taxon>
        <taxon>Dikarya</taxon>
        <taxon>Ascomycota</taxon>
        <taxon>Pezizomycotina</taxon>
        <taxon>Sordariomycetes</taxon>
        <taxon>Xylariomycetidae</taxon>
        <taxon>Amphisphaeriales</taxon>
        <taxon>Apiosporaceae</taxon>
        <taxon>Apiospora</taxon>
    </lineage>
</organism>
<feature type="transmembrane region" description="Helical" evidence="2">
    <location>
        <begin position="472"/>
        <end position="491"/>
    </location>
</feature>
<keyword evidence="1" id="KW-0040">ANK repeat</keyword>
<evidence type="ECO:0000313" key="4">
    <source>
        <dbReference type="Proteomes" id="UP001446871"/>
    </source>
</evidence>
<keyword evidence="2" id="KW-0812">Transmembrane</keyword>
<sequence length="492" mass="54644">MALVWNRGAAAETQDDAFSQTSHQLTDAISCPLEALPVEIVALIARQCLSARDQAAFAQASKWLNDIVNPIILKTICVDGDWSVIFWAAEHGCDSLLQKLEDINKKLHDAGRISGWPIAEFIDWNMFGRQPQGRNKRPHHLWEYAKSFSLPHDPFGIPNAYREHSNSSRAFCTPLHLAVLEGHLDTVRFLVERGADIQADSNRIGLWGLRYDEVMPEHRSDKGMPPLFGPRSGTVILPLVPPFHRPPMSLVRPAIAVTPLVLATYRGEYDTAQWLLQHGASSQFLWYSRREGNTLRATLLHLLSKFEERSDTPPVCGDARAAGSRRGRCSGLFWPHSAGQSGGDGGGDSLLETLVTLGANVNYVIPAKNGAPAKSLLEHCIRGHLDTDGAGWWQISECRSIVPRLRGARRLIELGADPEIRGGQLSVLSQCRILAGSRLYLEQLDELKALHEFMAFLEAKFPGFSAAPRRDLLGLFGWMVSYLFGWVASYLF</sequence>
<dbReference type="PANTHER" id="PTHR46224">
    <property type="entry name" value="ANKYRIN REPEAT FAMILY PROTEIN"/>
    <property type="match status" value="1"/>
</dbReference>
<protein>
    <recommendedName>
        <fullName evidence="5">Ankyrin</fullName>
    </recommendedName>
</protein>
<keyword evidence="4" id="KW-1185">Reference proteome</keyword>
<proteinExistence type="predicted"/>
<evidence type="ECO:0008006" key="5">
    <source>
        <dbReference type="Google" id="ProtNLM"/>
    </source>
</evidence>
<dbReference type="InterPro" id="IPR002110">
    <property type="entry name" value="Ankyrin_rpt"/>
</dbReference>
<feature type="repeat" description="ANK" evidence="1">
    <location>
        <begin position="173"/>
        <end position="202"/>
    </location>
</feature>
<dbReference type="Proteomes" id="UP001446871">
    <property type="component" value="Unassembled WGS sequence"/>
</dbReference>
<dbReference type="PROSITE" id="PS50297">
    <property type="entry name" value="ANK_REP_REGION"/>
    <property type="match status" value="1"/>
</dbReference>
<dbReference type="Gene3D" id="1.25.40.20">
    <property type="entry name" value="Ankyrin repeat-containing domain"/>
    <property type="match status" value="2"/>
</dbReference>
<evidence type="ECO:0000256" key="1">
    <source>
        <dbReference type="PROSITE-ProRule" id="PRU00023"/>
    </source>
</evidence>
<accession>A0ABR1TP01</accession>
<dbReference type="SUPFAM" id="SSF48403">
    <property type="entry name" value="Ankyrin repeat"/>
    <property type="match status" value="1"/>
</dbReference>